<name>A0A6M1PMA8_9BACL</name>
<dbReference type="PRINTS" id="PR00502">
    <property type="entry name" value="NUDIXFAMILY"/>
</dbReference>
<evidence type="ECO:0000313" key="4">
    <source>
        <dbReference type="EMBL" id="NGM84797.1"/>
    </source>
</evidence>
<comment type="caution">
    <text evidence="4">The sequence shown here is derived from an EMBL/GenBank/DDBJ whole genome shotgun (WGS) entry which is preliminary data.</text>
</comment>
<evidence type="ECO:0000256" key="1">
    <source>
        <dbReference type="ARBA" id="ARBA00001946"/>
    </source>
</evidence>
<evidence type="ECO:0000259" key="3">
    <source>
        <dbReference type="Pfam" id="PF00293"/>
    </source>
</evidence>
<dbReference type="GO" id="GO:0016787">
    <property type="term" value="F:hydrolase activity"/>
    <property type="evidence" value="ECO:0007669"/>
    <property type="project" value="UniProtKB-KW"/>
</dbReference>
<comment type="cofactor">
    <cofactor evidence="1">
        <name>Mg(2+)</name>
        <dbReference type="ChEBI" id="CHEBI:18420"/>
    </cofactor>
</comment>
<dbReference type="SUPFAM" id="SSF55811">
    <property type="entry name" value="Nudix"/>
    <property type="match status" value="1"/>
</dbReference>
<proteinExistence type="predicted"/>
<gene>
    <name evidence="4" type="ORF">G5B47_20550</name>
</gene>
<dbReference type="EMBL" id="JAAKGU010000011">
    <property type="protein sequence ID" value="NGM84797.1"/>
    <property type="molecule type" value="Genomic_DNA"/>
</dbReference>
<feature type="domain" description="Nudix hydrolase" evidence="3">
    <location>
        <begin position="10"/>
        <end position="108"/>
    </location>
</feature>
<dbReference type="InterPro" id="IPR020476">
    <property type="entry name" value="Nudix_hydrolase"/>
</dbReference>
<dbReference type="InterPro" id="IPR015797">
    <property type="entry name" value="NUDIX_hydrolase-like_dom_sf"/>
</dbReference>
<dbReference type="InterPro" id="IPR000086">
    <property type="entry name" value="NUDIX_hydrolase_dom"/>
</dbReference>
<sequence length="139" mass="16575">MKESYLSRALVQCDKDETFYRFPGGSIEFGETAEEAITRELIEEFELEVQVNHLILINESIIEYEGKQRHDCTLFHLCKLKVEEELIFTLWHKERDEIKLTWKTIGALHKRPVYPEGIVEIIESKDIKRINHIIIRKKY</sequence>
<keyword evidence="5" id="KW-1185">Reference proteome</keyword>
<evidence type="ECO:0000256" key="2">
    <source>
        <dbReference type="ARBA" id="ARBA00022801"/>
    </source>
</evidence>
<keyword evidence="2" id="KW-0378">Hydrolase</keyword>
<dbReference type="Proteomes" id="UP000480151">
    <property type="component" value="Unassembled WGS sequence"/>
</dbReference>
<dbReference type="Gene3D" id="3.90.79.10">
    <property type="entry name" value="Nucleoside Triphosphate Pyrophosphohydrolase"/>
    <property type="match status" value="1"/>
</dbReference>
<dbReference type="PANTHER" id="PTHR43046">
    <property type="entry name" value="GDP-MANNOSE MANNOSYL HYDROLASE"/>
    <property type="match status" value="1"/>
</dbReference>
<reference evidence="4 5" key="1">
    <citation type="submission" date="2020-02" db="EMBL/GenBank/DDBJ databases">
        <authorList>
            <person name="Gao J."/>
            <person name="Sun J."/>
        </authorList>
    </citation>
    <scope>NUCLEOTIDE SEQUENCE [LARGE SCALE GENOMIC DNA]</scope>
    <source>
        <strain evidence="4 5">7124</strain>
    </source>
</reference>
<dbReference type="PANTHER" id="PTHR43046:SF14">
    <property type="entry name" value="MUTT_NUDIX FAMILY PROTEIN"/>
    <property type="match status" value="1"/>
</dbReference>
<evidence type="ECO:0000313" key="5">
    <source>
        <dbReference type="Proteomes" id="UP000480151"/>
    </source>
</evidence>
<dbReference type="Pfam" id="PF00293">
    <property type="entry name" value="NUDIX"/>
    <property type="match status" value="1"/>
</dbReference>
<dbReference type="AlphaFoldDB" id="A0A6M1PMA8"/>
<organism evidence="4 5">
    <name type="scientific">Paenibacillus apii</name>
    <dbReference type="NCBI Taxonomy" id="1850370"/>
    <lineage>
        <taxon>Bacteria</taxon>
        <taxon>Bacillati</taxon>
        <taxon>Bacillota</taxon>
        <taxon>Bacilli</taxon>
        <taxon>Bacillales</taxon>
        <taxon>Paenibacillaceae</taxon>
        <taxon>Paenibacillus</taxon>
    </lineage>
</organism>
<protein>
    <submittedName>
        <fullName evidence="4">NUDIX domain-containing protein</fullName>
    </submittedName>
</protein>
<accession>A0A6M1PMA8</accession>